<keyword evidence="2" id="KW-1185">Reference proteome</keyword>
<dbReference type="OrthoDB" id="429050at2759"/>
<reference evidence="1" key="1">
    <citation type="submission" date="2021-02" db="EMBL/GenBank/DDBJ databases">
        <authorList>
            <person name="Dougan E. K."/>
            <person name="Rhodes N."/>
            <person name="Thang M."/>
            <person name="Chan C."/>
        </authorList>
    </citation>
    <scope>NUCLEOTIDE SEQUENCE</scope>
</reference>
<accession>A0A812R2D1</accession>
<proteinExistence type="predicted"/>
<organism evidence="1 2">
    <name type="scientific">Symbiodinium pilosum</name>
    <name type="common">Dinoflagellate</name>
    <dbReference type="NCBI Taxonomy" id="2952"/>
    <lineage>
        <taxon>Eukaryota</taxon>
        <taxon>Sar</taxon>
        <taxon>Alveolata</taxon>
        <taxon>Dinophyceae</taxon>
        <taxon>Suessiales</taxon>
        <taxon>Symbiodiniaceae</taxon>
        <taxon>Symbiodinium</taxon>
    </lineage>
</organism>
<evidence type="ECO:0000313" key="1">
    <source>
        <dbReference type="EMBL" id="CAE7415677.1"/>
    </source>
</evidence>
<dbReference type="Proteomes" id="UP000649617">
    <property type="component" value="Unassembled WGS sequence"/>
</dbReference>
<evidence type="ECO:0008006" key="3">
    <source>
        <dbReference type="Google" id="ProtNLM"/>
    </source>
</evidence>
<evidence type="ECO:0000313" key="2">
    <source>
        <dbReference type="Proteomes" id="UP000649617"/>
    </source>
</evidence>
<protein>
    <recommendedName>
        <fullName evidence="3">WWE domain-containing protein</fullName>
    </recommendedName>
</protein>
<gene>
    <name evidence="1" type="ORF">SPIL2461_LOCUS10241</name>
</gene>
<dbReference type="AlphaFoldDB" id="A0A812R2D1"/>
<dbReference type="EMBL" id="CAJNIZ010018779">
    <property type="protein sequence ID" value="CAE7415677.1"/>
    <property type="molecule type" value="Genomic_DNA"/>
</dbReference>
<sequence>MSCPYCLAFTPSGPAPARSGGSAALQQRRSEQNRTLVKAYWEFEEGENRWLGFSPKVSVLLEARYNVDYTTLLEEGQRQSQRIRRVGVTADESSESGNAKGFCTVDPTLWSEMQRELQELKEEQEWLLQLLRGRNGSKDRLDELDLRVRGAYGPLAEEVARLWRRLDDAEAAVRSAAQAAQQAEASGKQLLAGESILPGRLLHASPISVLGVTRSVEGGEVLVLPGGEDAPEFLKAQDVRTSPLGVLARPGSKVWYVDQGIEKAGVVCGPPLEEPRKGPSPSASVDGFCFRRKNFHNTHVARLMLCRYACILQVVVGSLKLCNCRCAAAFH</sequence>
<comment type="caution">
    <text evidence="1">The sequence shown here is derived from an EMBL/GenBank/DDBJ whole genome shotgun (WGS) entry which is preliminary data.</text>
</comment>
<name>A0A812R2D1_SYMPI</name>